<feature type="domain" description="CBS" evidence="3">
    <location>
        <begin position="119"/>
        <end position="173"/>
    </location>
</feature>
<dbReference type="OMA" id="EGVELMM"/>
<evidence type="ECO:0000313" key="7">
    <source>
        <dbReference type="EMBL" id="AKV79455.1"/>
    </source>
</evidence>
<evidence type="ECO:0000256" key="2">
    <source>
        <dbReference type="PROSITE-ProRule" id="PRU00703"/>
    </source>
</evidence>
<dbReference type="PATRIC" id="fig|43687.5.peg.2179"/>
<evidence type="ECO:0000313" key="13">
    <source>
        <dbReference type="Proteomes" id="UP000062398"/>
    </source>
</evidence>
<dbReference type="AlphaFoldDB" id="A0A088E6U4"/>
<organism evidence="4 10">
    <name type="scientific">Metallosphaera sedula</name>
    <dbReference type="NCBI Taxonomy" id="43687"/>
    <lineage>
        <taxon>Archaea</taxon>
        <taxon>Thermoproteota</taxon>
        <taxon>Thermoprotei</taxon>
        <taxon>Sulfolobales</taxon>
        <taxon>Sulfolobaceae</taxon>
        <taxon>Metallosphaera</taxon>
    </lineage>
</organism>
<evidence type="ECO:0000313" key="11">
    <source>
        <dbReference type="Proteomes" id="UP000056255"/>
    </source>
</evidence>
<dbReference type="EMBL" id="CP012172">
    <property type="protein sequence ID" value="AKV74967.1"/>
    <property type="molecule type" value="Genomic_DNA"/>
</dbReference>
<reference evidence="12 13" key="2">
    <citation type="journal article" date="2015" name="Genome Announc.">
        <title>Complete Genome Sequences of Evolved Arsenate-Resistant Metallosphaera sedula Strains.</title>
        <authorList>
            <person name="Ai C."/>
            <person name="McCarthy S."/>
            <person name="Schackwitz W."/>
            <person name="Martin J."/>
            <person name="Lipzen A."/>
            <person name="Blum P."/>
        </authorList>
    </citation>
    <scope>NUCLEOTIDE SEQUENCE [LARGE SCALE GENOMIC DNA]</scope>
    <source>
        <strain evidence="7 13">ARS120-1</strain>
        <strain evidence="8 12">ARS120-2</strain>
        <strain evidence="5 15">ARS50-1</strain>
        <strain evidence="6 14">ARS50-2</strain>
    </source>
</reference>
<dbReference type="Proteomes" id="UP000062475">
    <property type="component" value="Chromosome"/>
</dbReference>
<protein>
    <submittedName>
        <fullName evidence="4">Putative signal-transduction protein with CBS domains</fullName>
    </submittedName>
    <submittedName>
        <fullName evidence="5">Signal transduction protein</fullName>
    </submittedName>
</protein>
<evidence type="ECO:0000313" key="15">
    <source>
        <dbReference type="Proteomes" id="UP000068832"/>
    </source>
</evidence>
<dbReference type="Proteomes" id="UP000061362">
    <property type="component" value="Chromosome"/>
</dbReference>
<dbReference type="EMBL" id="CP012176">
    <property type="protein sequence ID" value="AKV83931.1"/>
    <property type="molecule type" value="Genomic_DNA"/>
</dbReference>
<proteinExistence type="predicted"/>
<dbReference type="EMBL" id="CP012174">
    <property type="protein sequence ID" value="AKV79455.1"/>
    <property type="molecule type" value="Genomic_DNA"/>
</dbReference>
<dbReference type="Proteomes" id="UP000029084">
    <property type="component" value="Chromosome"/>
</dbReference>
<accession>A0A088E6U4</accession>
<dbReference type="Proteomes" id="UP000056255">
    <property type="component" value="Chromosome"/>
</dbReference>
<dbReference type="SMART" id="SM00116">
    <property type="entry name" value="CBS"/>
    <property type="match status" value="3"/>
</dbReference>
<evidence type="ECO:0000313" key="8">
    <source>
        <dbReference type="EMBL" id="AKV81700.1"/>
    </source>
</evidence>
<dbReference type="Gene3D" id="3.10.580.10">
    <property type="entry name" value="CBS-domain"/>
    <property type="match status" value="2"/>
</dbReference>
<dbReference type="Proteomes" id="UP000062398">
    <property type="component" value="Chromosome"/>
</dbReference>
<evidence type="ECO:0000313" key="4">
    <source>
        <dbReference type="EMBL" id="AIM28144.1"/>
    </source>
</evidence>
<evidence type="ECO:0000313" key="9">
    <source>
        <dbReference type="EMBL" id="AKV83931.1"/>
    </source>
</evidence>
<dbReference type="EMBL" id="CP008822">
    <property type="protein sequence ID" value="AIM28144.1"/>
    <property type="molecule type" value="Genomic_DNA"/>
</dbReference>
<keyword evidence="1 2" id="KW-0129">CBS domain</keyword>
<evidence type="ECO:0000313" key="5">
    <source>
        <dbReference type="EMBL" id="AKV74967.1"/>
    </source>
</evidence>
<dbReference type="PANTHER" id="PTHR43080:SF2">
    <property type="entry name" value="CBS DOMAIN-CONTAINING PROTEIN"/>
    <property type="match status" value="1"/>
</dbReference>
<evidence type="ECO:0000259" key="3">
    <source>
        <dbReference type="PROSITE" id="PS51371"/>
    </source>
</evidence>
<dbReference type="Pfam" id="PF00571">
    <property type="entry name" value="CBS"/>
    <property type="match status" value="3"/>
</dbReference>
<dbReference type="PANTHER" id="PTHR43080">
    <property type="entry name" value="CBS DOMAIN-CONTAINING PROTEIN CBSX3, MITOCHONDRIAL"/>
    <property type="match status" value="1"/>
</dbReference>
<dbReference type="EMBL" id="CP012173">
    <property type="protein sequence ID" value="AKV77205.1"/>
    <property type="molecule type" value="Genomic_DNA"/>
</dbReference>
<evidence type="ECO:0000313" key="6">
    <source>
        <dbReference type="EMBL" id="AKV77205.1"/>
    </source>
</evidence>
<dbReference type="InterPro" id="IPR000644">
    <property type="entry name" value="CBS_dom"/>
</dbReference>
<feature type="domain" description="CBS" evidence="3">
    <location>
        <begin position="1"/>
        <end position="60"/>
    </location>
</feature>
<dbReference type="SUPFAM" id="SSF54631">
    <property type="entry name" value="CBS-domain pair"/>
    <property type="match status" value="2"/>
</dbReference>
<sequence length="236" mass="26696">MIEGSEIISLDCSSTVLDTIFFMKTNRIRRIVVTCDGKMVGLFTVDEAMRQILERSVEDKLSNVKLKRIVQVNNADAIEIARAMMQNSVDAVITDGKIVTEKDLVRGYEWGEEEKIFDLAVRAITVEGFTRLSTAAEIMVRNSIRHLPVVEDQPLGMISARDVVYRFSDKLTLQEEVKQVMVPYLVKGDSNLSLREGVELMMQKGVGSLVFSVDHSLYIVTLKDLIKHIYVYSMKV</sequence>
<evidence type="ECO:0000313" key="10">
    <source>
        <dbReference type="Proteomes" id="UP000029084"/>
    </source>
</evidence>
<reference evidence="9 11" key="3">
    <citation type="submission" date="2015-07" db="EMBL/GenBank/DDBJ databases">
        <title>Physiological, transcriptional responses and genome re-sequencing of acid resistant extremely thermoacidophilic Metallosphaera sedula SARC-M1.</title>
        <authorList>
            <person name="Ai C."/>
            <person name="McCarthy S."/>
            <person name="Eckrich V."/>
            <person name="Rudrappa D."/>
            <person name="Qiu G."/>
            <person name="Blum P."/>
        </authorList>
    </citation>
    <scope>NUCLEOTIDE SEQUENCE [LARGE SCALE GENOMIC DNA]</scope>
    <source>
        <strain evidence="9 11">SARC-M1</strain>
    </source>
</reference>
<dbReference type="PROSITE" id="PS51371">
    <property type="entry name" value="CBS"/>
    <property type="match status" value="2"/>
</dbReference>
<gene>
    <name evidence="4" type="ORF">HA72_2021</name>
    <name evidence="5" type="ORF">MsedA_2070</name>
    <name evidence="6" type="ORF">MsedB_2072</name>
    <name evidence="7" type="ORF">MsedC_2070</name>
    <name evidence="8" type="ORF">MsedD_2071</name>
    <name evidence="9" type="ORF">MsedE_2071</name>
</gene>
<evidence type="ECO:0000313" key="12">
    <source>
        <dbReference type="Proteomes" id="UP000061362"/>
    </source>
</evidence>
<dbReference type="EMBL" id="CP012175">
    <property type="protein sequence ID" value="AKV81700.1"/>
    <property type="molecule type" value="Genomic_DNA"/>
</dbReference>
<evidence type="ECO:0000256" key="1">
    <source>
        <dbReference type="ARBA" id="ARBA00023122"/>
    </source>
</evidence>
<dbReference type="InterPro" id="IPR046342">
    <property type="entry name" value="CBS_dom_sf"/>
</dbReference>
<dbReference type="InterPro" id="IPR051257">
    <property type="entry name" value="Diverse_CBS-Domain"/>
</dbReference>
<reference evidence="4 10" key="1">
    <citation type="journal article" date="2014" name="J. Bacteriol.">
        <title>Role of an Archaeal PitA Transporter in the Copper and Arsenic Resistance of Metallosphaera sedula, an Extreme Thermoacidophile.</title>
        <authorList>
            <person name="McCarthy S."/>
            <person name="Ai C."/>
            <person name="Wheaton G."/>
            <person name="Tevatia R."/>
            <person name="Eckrich V."/>
            <person name="Kelly R."/>
            <person name="Blum P."/>
        </authorList>
    </citation>
    <scope>NUCLEOTIDE SEQUENCE [LARGE SCALE GENOMIC DNA]</scope>
    <source>
        <strain evidence="4 10">CuR1</strain>
    </source>
</reference>
<name>A0A088E6U4_9CREN</name>
<dbReference type="Proteomes" id="UP000068832">
    <property type="component" value="Chromosome"/>
</dbReference>
<evidence type="ECO:0000313" key="14">
    <source>
        <dbReference type="Proteomes" id="UP000062475"/>
    </source>
</evidence>